<dbReference type="AlphaFoldDB" id="A0A1Y5TGW8"/>
<feature type="compositionally biased region" description="Gly residues" evidence="1">
    <location>
        <begin position="206"/>
        <end position="217"/>
    </location>
</feature>
<keyword evidence="3" id="KW-1185">Reference proteome</keyword>
<dbReference type="EMBL" id="FWFZ01000014">
    <property type="protein sequence ID" value="SLN60128.1"/>
    <property type="molecule type" value="Genomic_DNA"/>
</dbReference>
<sequence length="217" mass="22907">MSVSEGRRSRIGSPDGARGAHDRCAGPGAGGACRGFANGPRSTRPVGEIGRHRRENPRHAVGNDSRTATRFVANTAAVAIIDAKSSTLLNHSAGRPGPVLDPATSGRTVPGLETKRGVPPGKAPQAPGPEALFPQFPDDLSDKSHQIRRLVVKARQPLFRDRCRPGRPNAAEMQRSAGRNRRRARSISLSRHHKGLQERCPTGGHVAAGGGRAGTEA</sequence>
<feature type="region of interest" description="Disordered" evidence="1">
    <location>
        <begin position="159"/>
        <end position="217"/>
    </location>
</feature>
<evidence type="ECO:0000313" key="3">
    <source>
        <dbReference type="Proteomes" id="UP000193900"/>
    </source>
</evidence>
<gene>
    <name evidence="2" type="ORF">ROA7023_02778</name>
</gene>
<reference evidence="2 3" key="1">
    <citation type="submission" date="2017-03" db="EMBL/GenBank/DDBJ databases">
        <authorList>
            <person name="Afonso C.L."/>
            <person name="Miller P.J."/>
            <person name="Scott M.A."/>
            <person name="Spackman E."/>
            <person name="Goraichik I."/>
            <person name="Dimitrov K.M."/>
            <person name="Suarez D.L."/>
            <person name="Swayne D.E."/>
        </authorList>
    </citation>
    <scope>NUCLEOTIDE SEQUENCE [LARGE SCALE GENOMIC DNA]</scope>
    <source>
        <strain evidence="2 3">CECT 7023</strain>
    </source>
</reference>
<accession>A0A1Y5TGW8</accession>
<proteinExistence type="predicted"/>
<feature type="region of interest" description="Disordered" evidence="1">
    <location>
        <begin position="89"/>
        <end position="141"/>
    </location>
</feature>
<feature type="compositionally biased region" description="Basic residues" evidence="1">
    <location>
        <begin position="178"/>
        <end position="194"/>
    </location>
</feature>
<organism evidence="2 3">
    <name type="scientific">Roseisalinus antarcticus</name>
    <dbReference type="NCBI Taxonomy" id="254357"/>
    <lineage>
        <taxon>Bacteria</taxon>
        <taxon>Pseudomonadati</taxon>
        <taxon>Pseudomonadota</taxon>
        <taxon>Alphaproteobacteria</taxon>
        <taxon>Rhodobacterales</taxon>
        <taxon>Roseobacteraceae</taxon>
        <taxon>Roseisalinus</taxon>
    </lineage>
</organism>
<feature type="region of interest" description="Disordered" evidence="1">
    <location>
        <begin position="1"/>
        <end position="67"/>
    </location>
</feature>
<name>A0A1Y5TGW8_9RHOB</name>
<dbReference type="Proteomes" id="UP000193900">
    <property type="component" value="Unassembled WGS sequence"/>
</dbReference>
<evidence type="ECO:0000313" key="2">
    <source>
        <dbReference type="EMBL" id="SLN60128.1"/>
    </source>
</evidence>
<protein>
    <submittedName>
        <fullName evidence="2">Uncharacterized protein</fullName>
    </submittedName>
</protein>
<evidence type="ECO:0000256" key="1">
    <source>
        <dbReference type="SAM" id="MobiDB-lite"/>
    </source>
</evidence>